<dbReference type="InterPro" id="IPR050565">
    <property type="entry name" value="LYPA1-2/EST-like"/>
</dbReference>
<dbReference type="InterPro" id="IPR029058">
    <property type="entry name" value="AB_hydrolase_fold"/>
</dbReference>
<dbReference type="PANTHER" id="PTHR10655">
    <property type="entry name" value="LYSOPHOSPHOLIPASE-RELATED"/>
    <property type="match status" value="1"/>
</dbReference>
<dbReference type="GO" id="GO:0016787">
    <property type="term" value="F:hydrolase activity"/>
    <property type="evidence" value="ECO:0007669"/>
    <property type="project" value="UniProtKB-KW"/>
</dbReference>
<comment type="caution">
    <text evidence="4">The sequence shown here is derived from an EMBL/GenBank/DDBJ whole genome shotgun (WGS) entry which is preliminary data.</text>
</comment>
<dbReference type="PANTHER" id="PTHR10655:SF17">
    <property type="entry name" value="LYSOPHOSPHOLIPASE-LIKE PROTEIN 1"/>
    <property type="match status" value="1"/>
</dbReference>
<dbReference type="SUPFAM" id="SSF53474">
    <property type="entry name" value="alpha/beta-Hydrolases"/>
    <property type="match status" value="1"/>
</dbReference>
<accession>A0A7W7ZR73</accession>
<reference evidence="4 5" key="1">
    <citation type="submission" date="2020-08" db="EMBL/GenBank/DDBJ databases">
        <title>Genomic Encyclopedia of Type Strains, Phase IV (KMG-V): Genome sequencing to study the core and pangenomes of soil and plant-associated prokaryotes.</title>
        <authorList>
            <person name="Whitman W."/>
        </authorList>
    </citation>
    <scope>NUCLEOTIDE SEQUENCE [LARGE SCALE GENOMIC DNA]</scope>
    <source>
        <strain evidence="4 5">X5P3</strain>
    </source>
</reference>
<evidence type="ECO:0000259" key="3">
    <source>
        <dbReference type="Pfam" id="PF02230"/>
    </source>
</evidence>
<evidence type="ECO:0000313" key="4">
    <source>
        <dbReference type="EMBL" id="MBB5064583.1"/>
    </source>
</evidence>
<keyword evidence="2" id="KW-0378">Hydrolase</keyword>
<proteinExistence type="inferred from homology"/>
<dbReference type="InterPro" id="IPR003140">
    <property type="entry name" value="PLipase/COase/thioEstase"/>
</dbReference>
<dbReference type="RefSeq" id="WP_184256586.1">
    <property type="nucleotide sequence ID" value="NZ_JACHIO010000011.1"/>
</dbReference>
<dbReference type="Proteomes" id="UP000584867">
    <property type="component" value="Unassembled WGS sequence"/>
</dbReference>
<comment type="similarity">
    <text evidence="1">Belongs to the AB hydrolase superfamily. AB hydrolase 2 family.</text>
</comment>
<organism evidence="4 5">
    <name type="scientific">Granulicella mallensis</name>
    <dbReference type="NCBI Taxonomy" id="940614"/>
    <lineage>
        <taxon>Bacteria</taxon>
        <taxon>Pseudomonadati</taxon>
        <taxon>Acidobacteriota</taxon>
        <taxon>Terriglobia</taxon>
        <taxon>Terriglobales</taxon>
        <taxon>Acidobacteriaceae</taxon>
        <taxon>Granulicella</taxon>
    </lineage>
</organism>
<feature type="domain" description="Phospholipase/carboxylesterase/thioesterase" evidence="3">
    <location>
        <begin position="19"/>
        <end position="203"/>
    </location>
</feature>
<sequence>MSADPHKDGKVHRFGASLEEASGAVILLHGRGGSAEDILSLAEAMYNPRLAYLAPQAAGSTWYPNSFLAPRESNEPWLSSALRKVESVLDLVIAAGIPRERIVVGGFSQGACLSTEFIATHPGRYAGLIALTGGLIGPLGSDVTHVGDLAGTPAFFGSGDPDPHVPWSRVQESAEVLTDMGAKVTTRRYPGHPHTVSQEELEFGRRLLQDAFPAV</sequence>
<dbReference type="Pfam" id="PF02230">
    <property type="entry name" value="Abhydrolase_2"/>
    <property type="match status" value="1"/>
</dbReference>
<evidence type="ECO:0000313" key="5">
    <source>
        <dbReference type="Proteomes" id="UP000584867"/>
    </source>
</evidence>
<gene>
    <name evidence="4" type="ORF">HDF15_002941</name>
</gene>
<evidence type="ECO:0000256" key="1">
    <source>
        <dbReference type="ARBA" id="ARBA00006499"/>
    </source>
</evidence>
<name>A0A7W7ZR73_9BACT</name>
<dbReference type="AlphaFoldDB" id="A0A7W7ZR73"/>
<evidence type="ECO:0000256" key="2">
    <source>
        <dbReference type="ARBA" id="ARBA00022801"/>
    </source>
</evidence>
<dbReference type="Gene3D" id="3.40.50.1820">
    <property type="entry name" value="alpha/beta hydrolase"/>
    <property type="match status" value="1"/>
</dbReference>
<protein>
    <submittedName>
        <fullName evidence="4">Putative esterase</fullName>
    </submittedName>
</protein>
<dbReference type="EMBL" id="JACHIO010000011">
    <property type="protein sequence ID" value="MBB5064583.1"/>
    <property type="molecule type" value="Genomic_DNA"/>
</dbReference>